<dbReference type="AlphaFoldDB" id="A0A844B6D2"/>
<keyword evidence="10" id="KW-1185">Reference proteome</keyword>
<evidence type="ECO:0000256" key="3">
    <source>
        <dbReference type="ARBA" id="ARBA00023012"/>
    </source>
</evidence>
<dbReference type="Gene3D" id="3.40.50.300">
    <property type="entry name" value="P-loop containing nucleotide triphosphate hydrolases"/>
    <property type="match status" value="1"/>
</dbReference>
<dbReference type="PROSITE" id="PS50110">
    <property type="entry name" value="RESPONSE_REGULATORY"/>
    <property type="match status" value="1"/>
</dbReference>
<sequence length="403" mass="42657">MFGGAHIVLVEDDPIIGASIVQRLEIENARVSWLRSAARAVPAIRSPRAAVDVVICDIRLPDGSGEEVFTTLCQTSTPPPFLFITGQGEIDQAVRLMRAGAADYITKPFEMGVFLDRLRLLISPRDEQALPPLLGISSAARQLEDLIARMAAGSGPVLVQGPPGTGKIRVAQRLHALSDRRAAPMAVVNLAREPDHAAALSAAVAATGEGTLVLVGAERLDAAAQTALLGWLRAGFAGRLVATCGPGLAGLRDAGGFRADLLAALSAGTIPIPPLRDRPGDAVWLTQEILSRQAAPPGGRLRLSALAEAALRAHDWPDNGRELRARVVQACALAQDGMLQPADLFPERRLGAALPTLAEGREAAERDLILAALERTRGQVGEAARQLNVSRTTLWEKMQKLGL</sequence>
<dbReference type="Pfam" id="PF25601">
    <property type="entry name" value="AAA_lid_14"/>
    <property type="match status" value="1"/>
</dbReference>
<dbReference type="Pfam" id="PF02954">
    <property type="entry name" value="HTH_8"/>
    <property type="match status" value="1"/>
</dbReference>
<evidence type="ECO:0000256" key="6">
    <source>
        <dbReference type="PROSITE-ProRule" id="PRU00169"/>
    </source>
</evidence>
<keyword evidence="5" id="KW-0804">Transcription</keyword>
<keyword evidence="3" id="KW-0902">Two-component regulatory system</keyword>
<keyword evidence="2" id="KW-0067">ATP-binding</keyword>
<evidence type="ECO:0000313" key="10">
    <source>
        <dbReference type="Proteomes" id="UP000466730"/>
    </source>
</evidence>
<dbReference type="Gene3D" id="1.10.10.60">
    <property type="entry name" value="Homeodomain-like"/>
    <property type="match status" value="1"/>
</dbReference>
<dbReference type="Pfam" id="PF00072">
    <property type="entry name" value="Response_reg"/>
    <property type="match status" value="1"/>
</dbReference>
<dbReference type="InterPro" id="IPR009057">
    <property type="entry name" value="Homeodomain-like_sf"/>
</dbReference>
<keyword evidence="1" id="KW-0547">Nucleotide-binding</keyword>
<evidence type="ECO:0000256" key="5">
    <source>
        <dbReference type="ARBA" id="ARBA00023163"/>
    </source>
</evidence>
<dbReference type="InterPro" id="IPR001789">
    <property type="entry name" value="Sig_transdc_resp-reg_receiver"/>
</dbReference>
<proteinExistence type="predicted"/>
<keyword evidence="6" id="KW-0597">Phosphoprotein</keyword>
<accession>A0A844B6D2</accession>
<dbReference type="PRINTS" id="PR01590">
    <property type="entry name" value="HTHFIS"/>
</dbReference>
<dbReference type="GO" id="GO:0006355">
    <property type="term" value="P:regulation of DNA-templated transcription"/>
    <property type="evidence" value="ECO:0007669"/>
    <property type="project" value="InterPro"/>
</dbReference>
<dbReference type="InterPro" id="IPR002197">
    <property type="entry name" value="HTH_Fis"/>
</dbReference>
<reference evidence="9 10" key="1">
    <citation type="submission" date="2019-11" db="EMBL/GenBank/DDBJ databases">
        <title>Draft Whole-Genome sequence of the marine photosynthetic bacterium Rhodovulum strictum DSM 11289.</title>
        <authorList>
            <person name="Kyndt J.A."/>
            <person name="Meyer T.E."/>
        </authorList>
    </citation>
    <scope>NUCLEOTIDE SEQUENCE [LARGE SCALE GENOMIC DNA]</scope>
    <source>
        <strain evidence="9 10">DSM 11289</strain>
    </source>
</reference>
<dbReference type="InterPro" id="IPR011006">
    <property type="entry name" value="CheY-like_superfamily"/>
</dbReference>
<dbReference type="GO" id="GO:0005524">
    <property type="term" value="F:ATP binding"/>
    <property type="evidence" value="ECO:0007669"/>
    <property type="project" value="UniProtKB-KW"/>
</dbReference>
<dbReference type="InterPro" id="IPR002078">
    <property type="entry name" value="Sigma_54_int"/>
</dbReference>
<dbReference type="GO" id="GO:0043565">
    <property type="term" value="F:sequence-specific DNA binding"/>
    <property type="evidence" value="ECO:0007669"/>
    <property type="project" value="InterPro"/>
</dbReference>
<feature type="domain" description="Response regulatory" evidence="8">
    <location>
        <begin position="6"/>
        <end position="122"/>
    </location>
</feature>
<dbReference type="GO" id="GO:0000160">
    <property type="term" value="P:phosphorelay signal transduction system"/>
    <property type="evidence" value="ECO:0007669"/>
    <property type="project" value="UniProtKB-KW"/>
</dbReference>
<evidence type="ECO:0000259" key="8">
    <source>
        <dbReference type="PROSITE" id="PS50110"/>
    </source>
</evidence>
<dbReference type="RefSeq" id="WP_153749075.1">
    <property type="nucleotide sequence ID" value="NZ_BAAADI010000037.1"/>
</dbReference>
<evidence type="ECO:0000256" key="2">
    <source>
        <dbReference type="ARBA" id="ARBA00022840"/>
    </source>
</evidence>
<dbReference type="Proteomes" id="UP000466730">
    <property type="component" value="Unassembled WGS sequence"/>
</dbReference>
<dbReference type="Gene3D" id="3.40.50.2300">
    <property type="match status" value="1"/>
</dbReference>
<dbReference type="SUPFAM" id="SSF52540">
    <property type="entry name" value="P-loop containing nucleoside triphosphate hydrolases"/>
    <property type="match status" value="1"/>
</dbReference>
<evidence type="ECO:0000313" key="9">
    <source>
        <dbReference type="EMBL" id="MRH21781.1"/>
    </source>
</evidence>
<evidence type="ECO:0000259" key="7">
    <source>
        <dbReference type="PROSITE" id="PS50045"/>
    </source>
</evidence>
<evidence type="ECO:0000256" key="1">
    <source>
        <dbReference type="ARBA" id="ARBA00022741"/>
    </source>
</evidence>
<gene>
    <name evidence="9" type="ORF">GH815_12320</name>
</gene>
<comment type="caution">
    <text evidence="9">The sequence shown here is derived from an EMBL/GenBank/DDBJ whole genome shotgun (WGS) entry which is preliminary data.</text>
</comment>
<dbReference type="OrthoDB" id="9802388at2"/>
<evidence type="ECO:0000256" key="4">
    <source>
        <dbReference type="ARBA" id="ARBA00023015"/>
    </source>
</evidence>
<dbReference type="InterPro" id="IPR058031">
    <property type="entry name" value="AAA_lid_NorR"/>
</dbReference>
<dbReference type="SUPFAM" id="SSF52172">
    <property type="entry name" value="CheY-like"/>
    <property type="match status" value="1"/>
</dbReference>
<dbReference type="Gene3D" id="1.10.8.60">
    <property type="match status" value="1"/>
</dbReference>
<protein>
    <submittedName>
        <fullName evidence="9">Response regulator</fullName>
    </submittedName>
</protein>
<keyword evidence="4" id="KW-0805">Transcription regulation</keyword>
<name>A0A844B6D2_9RHOB</name>
<dbReference type="SMART" id="SM00448">
    <property type="entry name" value="REC"/>
    <property type="match status" value="1"/>
</dbReference>
<dbReference type="Pfam" id="PF14532">
    <property type="entry name" value="Sigma54_activ_2"/>
    <property type="match status" value="1"/>
</dbReference>
<dbReference type="PROSITE" id="PS50045">
    <property type="entry name" value="SIGMA54_INTERACT_4"/>
    <property type="match status" value="1"/>
</dbReference>
<feature type="domain" description="Sigma-54 factor interaction" evidence="7">
    <location>
        <begin position="133"/>
        <end position="332"/>
    </location>
</feature>
<organism evidence="9 10">
    <name type="scientific">Rhodovulum strictum</name>
    <dbReference type="NCBI Taxonomy" id="58314"/>
    <lineage>
        <taxon>Bacteria</taxon>
        <taxon>Pseudomonadati</taxon>
        <taxon>Pseudomonadota</taxon>
        <taxon>Alphaproteobacteria</taxon>
        <taxon>Rhodobacterales</taxon>
        <taxon>Paracoccaceae</taxon>
        <taxon>Rhodovulum</taxon>
    </lineage>
</organism>
<dbReference type="InterPro" id="IPR027417">
    <property type="entry name" value="P-loop_NTPase"/>
</dbReference>
<dbReference type="PANTHER" id="PTHR32071">
    <property type="entry name" value="TRANSCRIPTIONAL REGULATORY PROTEIN"/>
    <property type="match status" value="1"/>
</dbReference>
<feature type="modified residue" description="4-aspartylphosphate" evidence="6">
    <location>
        <position position="57"/>
    </location>
</feature>
<dbReference type="SUPFAM" id="SSF46689">
    <property type="entry name" value="Homeodomain-like"/>
    <property type="match status" value="1"/>
</dbReference>
<dbReference type="EMBL" id="WJPO01000019">
    <property type="protein sequence ID" value="MRH21781.1"/>
    <property type="molecule type" value="Genomic_DNA"/>
</dbReference>